<dbReference type="InterPro" id="IPR035396">
    <property type="entry name" value="Bac_rhamnosid6H"/>
</dbReference>
<dbReference type="Pfam" id="PF17390">
    <property type="entry name" value="Bac_rhamnosid_C"/>
    <property type="match status" value="1"/>
</dbReference>
<evidence type="ECO:0000256" key="1">
    <source>
        <dbReference type="SAM" id="SignalP"/>
    </source>
</evidence>
<dbReference type="PANTHER" id="PTHR34987:SF5">
    <property type="entry name" value="ALPHA-RHAMNOSIDASE"/>
    <property type="match status" value="1"/>
</dbReference>
<keyword evidence="5" id="KW-1185">Reference proteome</keyword>
<organism evidence="4 5">
    <name type="scientific">Penicillium atrosanguineum</name>
    <dbReference type="NCBI Taxonomy" id="1132637"/>
    <lineage>
        <taxon>Eukaryota</taxon>
        <taxon>Fungi</taxon>
        <taxon>Dikarya</taxon>
        <taxon>Ascomycota</taxon>
        <taxon>Pezizomycotina</taxon>
        <taxon>Eurotiomycetes</taxon>
        <taxon>Eurotiomycetidae</taxon>
        <taxon>Eurotiales</taxon>
        <taxon>Aspergillaceae</taxon>
        <taxon>Penicillium</taxon>
    </lineage>
</organism>
<feature type="signal peptide" evidence="1">
    <location>
        <begin position="1"/>
        <end position="22"/>
    </location>
</feature>
<comment type="caution">
    <text evidence="4">The sequence shown here is derived from an EMBL/GenBank/DDBJ whole genome shotgun (WGS) entry which is preliminary data.</text>
</comment>
<evidence type="ECO:0008006" key="6">
    <source>
        <dbReference type="Google" id="ProtNLM"/>
    </source>
</evidence>
<dbReference type="Proteomes" id="UP001147746">
    <property type="component" value="Unassembled WGS sequence"/>
</dbReference>
<dbReference type="InterPro" id="IPR035398">
    <property type="entry name" value="Bac_rhamnosid_C"/>
</dbReference>
<dbReference type="GO" id="GO:0003824">
    <property type="term" value="F:catalytic activity"/>
    <property type="evidence" value="ECO:0007669"/>
    <property type="project" value="UniProtKB-ARBA"/>
</dbReference>
<evidence type="ECO:0000259" key="3">
    <source>
        <dbReference type="Pfam" id="PF17390"/>
    </source>
</evidence>
<dbReference type="AlphaFoldDB" id="A0A9W9PZJ9"/>
<dbReference type="Gene3D" id="1.50.10.10">
    <property type="match status" value="1"/>
</dbReference>
<dbReference type="PANTHER" id="PTHR34987">
    <property type="entry name" value="C, PUTATIVE (AFU_ORTHOLOGUE AFUA_3G02880)-RELATED"/>
    <property type="match status" value="1"/>
</dbReference>
<protein>
    <recommendedName>
        <fullName evidence="6">Alpha,alpha-trehalase</fullName>
    </recommendedName>
</protein>
<dbReference type="InterPro" id="IPR008928">
    <property type="entry name" value="6-hairpin_glycosidase_sf"/>
</dbReference>
<dbReference type="EMBL" id="JAPZBO010000005">
    <property type="protein sequence ID" value="KAJ5315743.1"/>
    <property type="molecule type" value="Genomic_DNA"/>
</dbReference>
<feature type="domain" description="Alpha-L-rhamnosidase six-hairpin glycosidase" evidence="2">
    <location>
        <begin position="251"/>
        <end position="472"/>
    </location>
</feature>
<reference evidence="4" key="1">
    <citation type="submission" date="2022-12" db="EMBL/GenBank/DDBJ databases">
        <authorList>
            <person name="Petersen C."/>
        </authorList>
    </citation>
    <scope>NUCLEOTIDE SEQUENCE</scope>
    <source>
        <strain evidence="4">IBT 21472</strain>
    </source>
</reference>
<feature type="domain" description="Alpha-L-rhamnosidase C-terminal" evidence="3">
    <location>
        <begin position="586"/>
        <end position="644"/>
    </location>
</feature>
<dbReference type="SUPFAM" id="SSF48208">
    <property type="entry name" value="Six-hairpin glycosidases"/>
    <property type="match status" value="1"/>
</dbReference>
<dbReference type="Pfam" id="PF17389">
    <property type="entry name" value="Bac_rhamnosid6H"/>
    <property type="match status" value="1"/>
</dbReference>
<gene>
    <name evidence="4" type="ORF">N7476_006050</name>
</gene>
<name>A0A9W9PZJ9_9EURO</name>
<evidence type="ECO:0000313" key="5">
    <source>
        <dbReference type="Proteomes" id="UP001147746"/>
    </source>
</evidence>
<dbReference type="InterPro" id="IPR012341">
    <property type="entry name" value="6hp_glycosidase-like_sf"/>
</dbReference>
<evidence type="ECO:0000259" key="2">
    <source>
        <dbReference type="Pfam" id="PF17389"/>
    </source>
</evidence>
<dbReference type="GO" id="GO:0005975">
    <property type="term" value="P:carbohydrate metabolic process"/>
    <property type="evidence" value="ECO:0007669"/>
    <property type="project" value="InterPro"/>
</dbReference>
<sequence length="680" mass="74662">MVQAYWSSLLVGLCSLLTLTNAQSCWRNTSCSGPTDSAFSGAWEKNIYAPSSRTVRPVSTLSDLKRNARTTSSHPATATLQGNGSLVVFDFGKEVGGIVHLEYSSSGSGALGLAFSEAKNWIGEWSDSSNSLYHDGALYANFSSPGKHSYDMPDRYLRGGFRYLTVFLNTNGSVDVELSDLSVELDFQPTWSNLRAYQGYFHCSDELLNRIWYSGAYTLQSNQVPVDTGRITSGLKSGWLNNGTLGPGDTIIVDGAKRDRAVWPGDMGIAVPSTFVSLGDLDSVKYALQIMYDTQDKSTGAFAESGPPLSQTGSDTYHMWSMIGTYNYVLYTNNTDFLQENWDGYLHAMNYIYGKVTYPSGLLNVTGIRDWARWQQGYNNTEAQMILYHTLRTGATLASWAEDSTNLSDTWNSRAEKLKTAINTYCWDESYGAFKDNATDTTLHPQDANSMAILFNVVDSVRAASISDKLTENWTPIGAVAPELPDNVASFISSFEIQSHFVVQKPDRALDLIRRSWGWYINNPNGTESTVIEGYLANGTFGYRSSRGYGYDASYVSHSHGWSSGPTSALTEYIVGLSVSSPLGMTWSISPQFADLDFAQAGFVTDLGKFQASWTKKSDHYTLDFTVPGGTLGNLTLPYITASKKPSITIDGDRVTRDVVYADDTAILGVYGGSYKVVVR</sequence>
<dbReference type="FunFam" id="1.50.10.10:FF:000052">
    <property type="entry name" value="Alpha-L-rhamnosidase B, putative"/>
    <property type="match status" value="1"/>
</dbReference>
<evidence type="ECO:0000313" key="4">
    <source>
        <dbReference type="EMBL" id="KAJ5315743.1"/>
    </source>
</evidence>
<reference evidence="4" key="2">
    <citation type="journal article" date="2023" name="IMA Fungus">
        <title>Comparative genomic study of the Penicillium genus elucidates a diverse pangenome and 15 lateral gene transfer events.</title>
        <authorList>
            <person name="Petersen C."/>
            <person name="Sorensen T."/>
            <person name="Nielsen M.R."/>
            <person name="Sondergaard T.E."/>
            <person name="Sorensen J.L."/>
            <person name="Fitzpatrick D.A."/>
            <person name="Frisvad J.C."/>
            <person name="Nielsen K.L."/>
        </authorList>
    </citation>
    <scope>NUCLEOTIDE SEQUENCE</scope>
    <source>
        <strain evidence="4">IBT 21472</strain>
    </source>
</reference>
<keyword evidence="1" id="KW-0732">Signal</keyword>
<accession>A0A9W9PZJ9</accession>
<dbReference type="Gene3D" id="2.60.420.10">
    <property type="entry name" value="Maltose phosphorylase, domain 3"/>
    <property type="match status" value="1"/>
</dbReference>
<feature type="chain" id="PRO_5040928418" description="Alpha,alpha-trehalase" evidence="1">
    <location>
        <begin position="23"/>
        <end position="680"/>
    </location>
</feature>
<proteinExistence type="predicted"/>